<comment type="caution">
    <text evidence="1">The sequence shown here is derived from an EMBL/GenBank/DDBJ whole genome shotgun (WGS) entry which is preliminary data.</text>
</comment>
<accession>A0AAV8XZ19</accession>
<dbReference type="Proteomes" id="UP001162156">
    <property type="component" value="Unassembled WGS sequence"/>
</dbReference>
<proteinExistence type="predicted"/>
<sequence length="83" mass="10168">MDDLQYIANIAENDIEQRHNRFNYVDPFEVLSEQEFIKIFRMSKELCRFLVETLEPFMKPPRRATDLSRTTRVRFYYEVLTNK</sequence>
<dbReference type="EMBL" id="JANEYF010002671">
    <property type="protein sequence ID" value="KAJ8943560.1"/>
    <property type="molecule type" value="Genomic_DNA"/>
</dbReference>
<reference evidence="1" key="1">
    <citation type="journal article" date="2023" name="Insect Mol. Biol.">
        <title>Genome sequencing provides insights into the evolution of gene families encoding plant cell wall-degrading enzymes in longhorned beetles.</title>
        <authorList>
            <person name="Shin N.R."/>
            <person name="Okamura Y."/>
            <person name="Kirsch R."/>
            <person name="Pauchet Y."/>
        </authorList>
    </citation>
    <scope>NUCLEOTIDE SEQUENCE</scope>
    <source>
        <strain evidence="1">RBIC_L_NR</strain>
    </source>
</reference>
<keyword evidence="2" id="KW-1185">Reference proteome</keyword>
<dbReference type="AlphaFoldDB" id="A0AAV8XZ19"/>
<gene>
    <name evidence="1" type="ORF">NQ314_009707</name>
</gene>
<evidence type="ECO:0000313" key="1">
    <source>
        <dbReference type="EMBL" id="KAJ8943560.1"/>
    </source>
</evidence>
<organism evidence="1 2">
    <name type="scientific">Rhamnusium bicolor</name>
    <dbReference type="NCBI Taxonomy" id="1586634"/>
    <lineage>
        <taxon>Eukaryota</taxon>
        <taxon>Metazoa</taxon>
        <taxon>Ecdysozoa</taxon>
        <taxon>Arthropoda</taxon>
        <taxon>Hexapoda</taxon>
        <taxon>Insecta</taxon>
        <taxon>Pterygota</taxon>
        <taxon>Neoptera</taxon>
        <taxon>Endopterygota</taxon>
        <taxon>Coleoptera</taxon>
        <taxon>Polyphaga</taxon>
        <taxon>Cucujiformia</taxon>
        <taxon>Chrysomeloidea</taxon>
        <taxon>Cerambycidae</taxon>
        <taxon>Lepturinae</taxon>
        <taxon>Rhagiini</taxon>
        <taxon>Rhamnusium</taxon>
    </lineage>
</organism>
<name>A0AAV8XZ19_9CUCU</name>
<evidence type="ECO:0000313" key="2">
    <source>
        <dbReference type="Proteomes" id="UP001162156"/>
    </source>
</evidence>
<protein>
    <submittedName>
        <fullName evidence="1">Uncharacterized protein</fullName>
    </submittedName>
</protein>